<dbReference type="GO" id="GO:0005615">
    <property type="term" value="C:extracellular space"/>
    <property type="evidence" value="ECO:0007669"/>
    <property type="project" value="TreeGrafter"/>
</dbReference>
<evidence type="ECO:0000313" key="1">
    <source>
        <dbReference type="EMBL" id="CAD7226570.1"/>
    </source>
</evidence>
<dbReference type="Gene3D" id="2.30.180.10">
    <property type="entry name" value="FAS1 domain"/>
    <property type="match status" value="2"/>
</dbReference>
<dbReference type="AlphaFoldDB" id="A0A7R8W8X0"/>
<reference evidence="1" key="1">
    <citation type="submission" date="2020-11" db="EMBL/GenBank/DDBJ databases">
        <authorList>
            <person name="Tran Van P."/>
        </authorList>
    </citation>
    <scope>NUCLEOTIDE SEQUENCE</scope>
</reference>
<feature type="non-terminal residue" evidence="1">
    <location>
        <position position="1"/>
    </location>
</feature>
<dbReference type="InterPro" id="IPR050904">
    <property type="entry name" value="Adhesion/Biosynth-related"/>
</dbReference>
<dbReference type="InterPro" id="IPR036378">
    <property type="entry name" value="FAS1_dom_sf"/>
</dbReference>
<protein>
    <submittedName>
        <fullName evidence="1">Uncharacterized protein</fullName>
    </submittedName>
</protein>
<sequence>MLQQQQQSLERRVLSSSSSTNWSRVTLDSVNKTGRLNVAQVTLFLSSLIASGSVFSGKFAIYLSLFLLGNGGHRAAAFRRSPVSGRNVCLYEVVPFSSPLAPLTFSRVWSQGEVCSIKTIHERECCPGFDVMPGQMGCLRVKPADAMISTLISNNASIFARHLAESGLRDQLEQDGAFTVFAPNDQTTSSLQTMRTISVSQLQQISSARKPTEVPFLLYHLAPTRVKLEDGAVIKTSLADRTLRINRQRHDVLTVNCVPLERTYVMAKEGVMHLLSKPLDPSPTFNLMDTILGDERVQTFATLIVQAQLAGDFRDDGPFTIFAPTQDAFSSLPGNFFESILYNTDAIKGERRLC</sequence>
<dbReference type="PANTHER" id="PTHR10900:SF114">
    <property type="entry name" value="FAS1 DOMAIN-CONTAINING PROTEIN"/>
    <property type="match status" value="1"/>
</dbReference>
<name>A0A7R8W8X0_9CRUS</name>
<dbReference type="OrthoDB" id="286301at2759"/>
<dbReference type="SUPFAM" id="SSF82153">
    <property type="entry name" value="FAS1 domain"/>
    <property type="match status" value="2"/>
</dbReference>
<accession>A0A7R8W8X0</accession>
<proteinExistence type="predicted"/>
<dbReference type="GO" id="GO:0007155">
    <property type="term" value="P:cell adhesion"/>
    <property type="evidence" value="ECO:0007669"/>
    <property type="project" value="TreeGrafter"/>
</dbReference>
<dbReference type="InterPro" id="IPR000782">
    <property type="entry name" value="FAS1_domain"/>
</dbReference>
<dbReference type="GO" id="GO:0031012">
    <property type="term" value="C:extracellular matrix"/>
    <property type="evidence" value="ECO:0007669"/>
    <property type="project" value="TreeGrafter"/>
</dbReference>
<gene>
    <name evidence="1" type="ORF">CTOB1V02_LOCUS4487</name>
</gene>
<dbReference type="PANTHER" id="PTHR10900">
    <property type="entry name" value="PERIOSTIN-RELATED"/>
    <property type="match status" value="1"/>
</dbReference>
<organism evidence="1">
    <name type="scientific">Cyprideis torosa</name>
    <dbReference type="NCBI Taxonomy" id="163714"/>
    <lineage>
        <taxon>Eukaryota</taxon>
        <taxon>Metazoa</taxon>
        <taxon>Ecdysozoa</taxon>
        <taxon>Arthropoda</taxon>
        <taxon>Crustacea</taxon>
        <taxon>Oligostraca</taxon>
        <taxon>Ostracoda</taxon>
        <taxon>Podocopa</taxon>
        <taxon>Podocopida</taxon>
        <taxon>Cytherocopina</taxon>
        <taxon>Cytheroidea</taxon>
        <taxon>Cytherideidae</taxon>
        <taxon>Cyprideis</taxon>
    </lineage>
</organism>
<dbReference type="GO" id="GO:0030198">
    <property type="term" value="P:extracellular matrix organization"/>
    <property type="evidence" value="ECO:0007669"/>
    <property type="project" value="TreeGrafter"/>
</dbReference>
<dbReference type="EMBL" id="OB660865">
    <property type="protein sequence ID" value="CAD7226570.1"/>
    <property type="molecule type" value="Genomic_DNA"/>
</dbReference>
<dbReference type="Pfam" id="PF02469">
    <property type="entry name" value="Fasciclin"/>
    <property type="match status" value="2"/>
</dbReference>
<dbReference type="PROSITE" id="PS50213">
    <property type="entry name" value="FAS1"/>
    <property type="match status" value="2"/>
</dbReference>
<dbReference type="GO" id="GO:0050839">
    <property type="term" value="F:cell adhesion molecule binding"/>
    <property type="evidence" value="ECO:0007669"/>
    <property type="project" value="TreeGrafter"/>
</dbReference>
<dbReference type="SMART" id="SM00554">
    <property type="entry name" value="FAS1"/>
    <property type="match status" value="1"/>
</dbReference>